<dbReference type="AlphaFoldDB" id="A0A5P2BLL5"/>
<dbReference type="InterPro" id="IPR024370">
    <property type="entry name" value="PBP_domain"/>
</dbReference>
<feature type="region of interest" description="Disordered" evidence="4">
    <location>
        <begin position="1"/>
        <end position="49"/>
    </location>
</feature>
<dbReference type="EMBL" id="CP029193">
    <property type="protein sequence ID" value="QES30930.1"/>
    <property type="molecule type" value="Genomic_DNA"/>
</dbReference>
<evidence type="ECO:0000313" key="6">
    <source>
        <dbReference type="EMBL" id="QES30930.1"/>
    </source>
</evidence>
<dbReference type="GO" id="GO:0043190">
    <property type="term" value="C:ATP-binding cassette (ABC) transporter complex"/>
    <property type="evidence" value="ECO:0007669"/>
    <property type="project" value="InterPro"/>
</dbReference>
<proteinExistence type="inferred from homology"/>
<sequence length="422" mass="43540">MSPDVRPRVTHPLGDGCEHLGSGRDPISRYPEGTTLQRPRPGRTYHQRGGARAAVSLTALLSLSLTGCGVAGLGGDGDDGGGDAGSAAGAAAVAGIDCADAGKVQGTGSSAQQNAMKYWIKHYQRACPKVRIAYNPIGSGAGGAQFLRGATAFGGSDSALKPDEVERSKDVCRGGRAIDLPMVGGPIAIGYDVPGLDDLVLDAPTLAKIFDRKITDWDDPEIGRLNPGAELPAMPIRPVHRSDDSGTTQNFQAYLAGAAPAVWPHPVAKSWQGRGGASASGSSGVASEVTSGVGAIGYFELSFARARQIKTVSVDTGAPAPVAPTPATASKGIAAARVAGQGKDMKLKFRYDASAPDAYPIVQVTYEIVCDKGNQKTTLPALKSFLTYTASKVGQKDLSRLNYAPLPESVAGQVRDVVDTLS</sequence>
<dbReference type="OrthoDB" id="9801510at2"/>
<keyword evidence="3" id="KW-0592">Phosphate transport</keyword>
<evidence type="ECO:0000259" key="5">
    <source>
        <dbReference type="Pfam" id="PF12849"/>
    </source>
</evidence>
<dbReference type="InterPro" id="IPR005673">
    <property type="entry name" value="ABC_phos-bd_PstS"/>
</dbReference>
<dbReference type="PANTHER" id="PTHR42996">
    <property type="entry name" value="PHOSPHATE-BINDING PROTEIN PSTS"/>
    <property type="match status" value="1"/>
</dbReference>
<feature type="domain" description="PBP" evidence="5">
    <location>
        <begin position="100"/>
        <end position="392"/>
    </location>
</feature>
<dbReference type="SUPFAM" id="SSF53850">
    <property type="entry name" value="Periplasmic binding protein-like II"/>
    <property type="match status" value="1"/>
</dbReference>
<evidence type="ECO:0000256" key="4">
    <source>
        <dbReference type="SAM" id="MobiDB-lite"/>
    </source>
</evidence>
<dbReference type="GO" id="GO:0035435">
    <property type="term" value="P:phosphate ion transmembrane transport"/>
    <property type="evidence" value="ECO:0007669"/>
    <property type="project" value="InterPro"/>
</dbReference>
<keyword evidence="7" id="KW-1185">Reference proteome</keyword>
<dbReference type="PANTHER" id="PTHR42996:SF1">
    <property type="entry name" value="PHOSPHATE-BINDING PROTEIN PSTS"/>
    <property type="match status" value="1"/>
</dbReference>
<reference evidence="6 7" key="1">
    <citation type="submission" date="2018-05" db="EMBL/GenBank/DDBJ databases">
        <title>Streptomyces venezuelae.</title>
        <authorList>
            <person name="Kim W."/>
            <person name="Lee N."/>
            <person name="Cho B.-K."/>
        </authorList>
    </citation>
    <scope>NUCLEOTIDE SEQUENCE [LARGE SCALE GENOMIC DNA]</scope>
    <source>
        <strain evidence="6 7">ATCC 14583</strain>
    </source>
</reference>
<dbReference type="NCBIfam" id="TIGR00975">
    <property type="entry name" value="3a0107s03"/>
    <property type="match status" value="1"/>
</dbReference>
<accession>A0A5P2BLL5</accession>
<organism evidence="6 7">
    <name type="scientific">Streptomyces venezuelae</name>
    <dbReference type="NCBI Taxonomy" id="54571"/>
    <lineage>
        <taxon>Bacteria</taxon>
        <taxon>Bacillati</taxon>
        <taxon>Actinomycetota</taxon>
        <taxon>Actinomycetes</taxon>
        <taxon>Kitasatosporales</taxon>
        <taxon>Streptomycetaceae</taxon>
        <taxon>Streptomyces</taxon>
    </lineage>
</organism>
<dbReference type="Pfam" id="PF12849">
    <property type="entry name" value="PBP_like_2"/>
    <property type="match status" value="1"/>
</dbReference>
<dbReference type="CDD" id="cd13565">
    <property type="entry name" value="PBP2_PstS"/>
    <property type="match status" value="1"/>
</dbReference>
<name>A0A5P2BLL5_STRVZ</name>
<dbReference type="Gene3D" id="3.40.190.10">
    <property type="entry name" value="Periplasmic binding protein-like II"/>
    <property type="match status" value="2"/>
</dbReference>
<evidence type="ECO:0000256" key="2">
    <source>
        <dbReference type="ARBA" id="ARBA00022448"/>
    </source>
</evidence>
<protein>
    <submittedName>
        <fullName evidence="6">Phosphate ABC transporter substrate-binding protein PstS</fullName>
    </submittedName>
</protein>
<dbReference type="GO" id="GO:0042301">
    <property type="term" value="F:phosphate ion binding"/>
    <property type="evidence" value="ECO:0007669"/>
    <property type="project" value="InterPro"/>
</dbReference>
<dbReference type="Proteomes" id="UP000323046">
    <property type="component" value="Chromosome"/>
</dbReference>
<dbReference type="InterPro" id="IPR050962">
    <property type="entry name" value="Phosphate-bind_PstS"/>
</dbReference>
<evidence type="ECO:0000256" key="1">
    <source>
        <dbReference type="ARBA" id="ARBA00008725"/>
    </source>
</evidence>
<comment type="similarity">
    <text evidence="1">Belongs to the PstS family.</text>
</comment>
<evidence type="ECO:0000256" key="3">
    <source>
        <dbReference type="ARBA" id="ARBA00022592"/>
    </source>
</evidence>
<keyword evidence="2" id="KW-0813">Transport</keyword>
<evidence type="ECO:0000313" key="7">
    <source>
        <dbReference type="Proteomes" id="UP000323046"/>
    </source>
</evidence>
<gene>
    <name evidence="6" type="primary">pstS</name>
    <name evidence="6" type="ORF">DEJ47_34975</name>
</gene>